<feature type="region of interest" description="Disordered" evidence="2">
    <location>
        <begin position="177"/>
        <end position="256"/>
    </location>
</feature>
<feature type="region of interest" description="Disordered" evidence="2">
    <location>
        <begin position="702"/>
        <end position="767"/>
    </location>
</feature>
<feature type="compositionally biased region" description="Basic and acidic residues" evidence="2">
    <location>
        <begin position="626"/>
        <end position="642"/>
    </location>
</feature>
<dbReference type="InterPro" id="IPR052130">
    <property type="entry name" value="AEBP2/jing_C2H2-ZnF"/>
</dbReference>
<feature type="compositionally biased region" description="Polar residues" evidence="2">
    <location>
        <begin position="128"/>
        <end position="146"/>
    </location>
</feature>
<evidence type="ECO:0000313" key="5">
    <source>
        <dbReference type="Proteomes" id="UP000287166"/>
    </source>
</evidence>
<protein>
    <recommendedName>
        <fullName evidence="3">C2H2-type domain-containing protein</fullName>
    </recommendedName>
</protein>
<dbReference type="GO" id="GO:0006357">
    <property type="term" value="P:regulation of transcription by RNA polymerase II"/>
    <property type="evidence" value="ECO:0007669"/>
    <property type="project" value="TreeGrafter"/>
</dbReference>
<dbReference type="GeneID" id="38777025"/>
<feature type="region of interest" description="Disordered" evidence="2">
    <location>
        <begin position="914"/>
        <end position="941"/>
    </location>
</feature>
<feature type="compositionally biased region" description="Acidic residues" evidence="2">
    <location>
        <begin position="922"/>
        <end position="933"/>
    </location>
</feature>
<feature type="compositionally biased region" description="Low complexity" evidence="2">
    <location>
        <begin position="709"/>
        <end position="722"/>
    </location>
</feature>
<feature type="compositionally biased region" description="Polar residues" evidence="2">
    <location>
        <begin position="177"/>
        <end position="189"/>
    </location>
</feature>
<keyword evidence="5" id="KW-1185">Reference proteome</keyword>
<dbReference type="Gene3D" id="3.30.160.60">
    <property type="entry name" value="Classic Zinc Finger"/>
    <property type="match status" value="1"/>
</dbReference>
<dbReference type="Proteomes" id="UP000287166">
    <property type="component" value="Unassembled WGS sequence"/>
</dbReference>
<sequence>MSYGQDGNEPKQLALIPGNVVVTPNDYGQNLDRIRQMKEFVANYEAHNEAGLRKYYSQEQELKRRIEEGREAERLLSRIQGGSQSTPVGVGSSLDTTPGPSYASSPSFGYTNAQSTYQEASRIVELPSSGQQSPDAGRQQSSSTTYQVPSSVPHQQQPYIATGSSVNITQPAYNSWAQQQHVQAQNWSQLGHPKPNNPMDGWGQLPGDSDSVLSGSHSNRHSTSHLQLPRNVGGHSSSTTNRFGSADYPSASHAQSIPPSITSTLDGALGASFTSGPAEGVNHAKVTYSSSSVKAASAQPTPLIGTAATQKDAEICGNIVNVLKNLRPTTIQTIIALVITVLQVKLNVTAAPDHSTVQSQSAAEQEHIQKVSKYVVSQLQGLDRNAIIRILMTVKHNMQSSQLPQTGPQAIPQAPLPPVSRPSQVPTSSQLTHIPTSTSAPHSHPPASSTPPVTAPLAGGGQQSEGQYVTASQIGLSWNKQSKLPPPEHDRRGDSLDRRHLLPRQIYANGIANTSLVQAGTSTASAQPGLQPPVKSVVSQPVAIASGSSVLVNVAPNPSPFIVFPEPQTPPRPAERPHSPWTPAKADKGRLAQDIIRSLGRPTGSPSVPLVRTHSDAHAKAKRKRATDSPETLKKQKTREPMDVDGEIITIGAVESQRKEMQNSNTGAQLEDAGVQQQQQRQGQSAHNLELAKVVVAAVEHTPPESVASQPPSSKTTSPGPSLEKAPLRTPEIPQSGHEPSVQPSLASPAPSFGISHPDAEPALSQPAPKVDVIEIFDSDEDDTSSAIARTGQADSGLSQMPLFLPSPSSSVGAQDDELAGAPEQGTVDADGDFNMGSGSFVLNTSLLGPASSSRPDKGKGRALSIDIDAIDLTPTPPKRLVKRAKPRVSEDVYVLVPPLPTWAKRMNASIEARAPQAAGSETDELAGDDENEEERRREEAMRQDAVRLSYTRLRKAPCRWRNCDALLNSAQRLDKHLAMHVEEQDGKGALVCDWQECARKFTSKTAFLHHISRHASTSLFCAYEGCNRSFTTPRELFGHHNGHMHRWQNIRATPMPFQHVDVNLPPLPETLPAYMSLPRRVTRHPISKELHNWLGPRVLANISFFYCPGLRSHHSTPSRGSRRIAEKLAAVEKESTDPSVILELMRRMTHDEYDLIAQETTQKASKRCDDIPSSEVTRLCDDGLVLWPSADEQREASAEAEAKDEEEDQLPLESGHNSPPEPVDGEGAVRADQAVAAGSAAGVASGVEGPDEVHDGTKDVADDVLMHDASDDPEVHQDGDEQSQPEWTAVQSNGDDEVAVESLLA</sequence>
<gene>
    <name evidence="4" type="ORF">SCP_0213110</name>
</gene>
<evidence type="ECO:0000256" key="2">
    <source>
        <dbReference type="SAM" id="MobiDB-lite"/>
    </source>
</evidence>
<evidence type="ECO:0000313" key="4">
    <source>
        <dbReference type="EMBL" id="GBE80108.1"/>
    </source>
</evidence>
<feature type="region of interest" description="Disordered" evidence="2">
    <location>
        <begin position="77"/>
        <end position="154"/>
    </location>
</feature>
<dbReference type="InParanoid" id="A0A401GD49"/>
<dbReference type="PROSITE" id="PS00028">
    <property type="entry name" value="ZINC_FINGER_C2H2_1"/>
    <property type="match status" value="3"/>
</dbReference>
<dbReference type="RefSeq" id="XP_027611021.1">
    <property type="nucleotide sequence ID" value="XM_027755220.1"/>
</dbReference>
<feature type="compositionally biased region" description="Polar residues" evidence="2">
    <location>
        <begin position="80"/>
        <end position="119"/>
    </location>
</feature>
<dbReference type="EMBL" id="BFAD01000002">
    <property type="protein sequence ID" value="GBE80108.1"/>
    <property type="molecule type" value="Genomic_DNA"/>
</dbReference>
<dbReference type="STRING" id="139825.A0A401GD49"/>
<proteinExistence type="predicted"/>
<feature type="compositionally biased region" description="Polar residues" evidence="2">
    <location>
        <begin position="421"/>
        <end position="431"/>
    </location>
</feature>
<dbReference type="GO" id="GO:0008270">
    <property type="term" value="F:zinc ion binding"/>
    <property type="evidence" value="ECO:0007669"/>
    <property type="project" value="UniProtKB-KW"/>
</dbReference>
<evidence type="ECO:0000256" key="1">
    <source>
        <dbReference type="PROSITE-ProRule" id="PRU00042"/>
    </source>
</evidence>
<feature type="compositionally biased region" description="Polar residues" evidence="2">
    <location>
        <begin position="464"/>
        <end position="482"/>
    </location>
</feature>
<feature type="compositionally biased region" description="Basic and acidic residues" evidence="2">
    <location>
        <begin position="1252"/>
        <end position="1280"/>
    </location>
</feature>
<accession>A0A401GD49</accession>
<feature type="compositionally biased region" description="Polar residues" evidence="2">
    <location>
        <begin position="1283"/>
        <end position="1294"/>
    </location>
</feature>
<keyword evidence="1" id="KW-0862">Zinc</keyword>
<reference evidence="4 5" key="1">
    <citation type="journal article" date="2018" name="Sci. Rep.">
        <title>Genome sequence of the cauliflower mushroom Sparassis crispa (Hanabiratake) and its association with beneficial usage.</title>
        <authorList>
            <person name="Kiyama R."/>
            <person name="Furutani Y."/>
            <person name="Kawaguchi K."/>
            <person name="Nakanishi T."/>
        </authorList>
    </citation>
    <scope>NUCLEOTIDE SEQUENCE [LARGE SCALE GENOMIC DNA]</scope>
</reference>
<feature type="compositionally biased region" description="Polar residues" evidence="2">
    <location>
        <begin position="234"/>
        <end position="243"/>
    </location>
</feature>
<dbReference type="OrthoDB" id="2802638at2759"/>
<keyword evidence="1" id="KW-0479">Metal-binding</keyword>
<feature type="region of interest" description="Disordered" evidence="2">
    <location>
        <begin position="568"/>
        <end position="686"/>
    </location>
</feature>
<keyword evidence="1" id="KW-0863">Zinc-finger</keyword>
<comment type="caution">
    <text evidence="4">The sequence shown here is derived from an EMBL/GenBank/DDBJ whole genome shotgun (WGS) entry which is preliminary data.</text>
</comment>
<dbReference type="PROSITE" id="PS50157">
    <property type="entry name" value="ZINC_FINGER_C2H2_2"/>
    <property type="match status" value="1"/>
</dbReference>
<evidence type="ECO:0000259" key="3">
    <source>
        <dbReference type="PROSITE" id="PS50157"/>
    </source>
</evidence>
<name>A0A401GD49_9APHY</name>
<feature type="domain" description="C2H2-type" evidence="3">
    <location>
        <begin position="991"/>
        <end position="1020"/>
    </location>
</feature>
<feature type="region of interest" description="Disordered" evidence="2">
    <location>
        <begin position="399"/>
        <end position="498"/>
    </location>
</feature>
<feature type="region of interest" description="Disordered" evidence="2">
    <location>
        <begin position="1193"/>
        <end position="1306"/>
    </location>
</feature>
<dbReference type="PANTHER" id="PTHR46541:SF1">
    <property type="entry name" value="ZINC FINGER PROTEIN AEBP2"/>
    <property type="match status" value="1"/>
</dbReference>
<dbReference type="GO" id="GO:0035098">
    <property type="term" value="C:ESC/E(Z) complex"/>
    <property type="evidence" value="ECO:0007669"/>
    <property type="project" value="TreeGrafter"/>
</dbReference>
<dbReference type="SMART" id="SM00355">
    <property type="entry name" value="ZnF_C2H2"/>
    <property type="match status" value="3"/>
</dbReference>
<feature type="compositionally biased region" description="Basic and acidic residues" evidence="2">
    <location>
        <begin position="1193"/>
        <end position="1202"/>
    </location>
</feature>
<feature type="compositionally biased region" description="Basic and acidic residues" evidence="2">
    <location>
        <begin position="486"/>
        <end position="498"/>
    </location>
</feature>
<dbReference type="PANTHER" id="PTHR46541">
    <property type="entry name" value="ZINC FINGER PROTEIN AEBP2"/>
    <property type="match status" value="1"/>
</dbReference>
<dbReference type="InterPro" id="IPR013087">
    <property type="entry name" value="Znf_C2H2_type"/>
</dbReference>
<feature type="compositionally biased region" description="Low complexity" evidence="2">
    <location>
        <begin position="1229"/>
        <end position="1248"/>
    </location>
</feature>
<feature type="compositionally biased region" description="Low complexity" evidence="2">
    <location>
        <begin position="432"/>
        <end position="456"/>
    </location>
</feature>
<feature type="compositionally biased region" description="Polar residues" evidence="2">
    <location>
        <begin position="399"/>
        <end position="408"/>
    </location>
</feature>
<organism evidence="4 5">
    <name type="scientific">Sparassis crispa</name>
    <dbReference type="NCBI Taxonomy" id="139825"/>
    <lineage>
        <taxon>Eukaryota</taxon>
        <taxon>Fungi</taxon>
        <taxon>Dikarya</taxon>
        <taxon>Basidiomycota</taxon>
        <taxon>Agaricomycotina</taxon>
        <taxon>Agaricomycetes</taxon>
        <taxon>Polyporales</taxon>
        <taxon>Sparassidaceae</taxon>
        <taxon>Sparassis</taxon>
    </lineage>
</organism>